<proteinExistence type="predicted"/>
<organism evidence="2 3">
    <name type="scientific">Platanthera guangdongensis</name>
    <dbReference type="NCBI Taxonomy" id="2320717"/>
    <lineage>
        <taxon>Eukaryota</taxon>
        <taxon>Viridiplantae</taxon>
        <taxon>Streptophyta</taxon>
        <taxon>Embryophyta</taxon>
        <taxon>Tracheophyta</taxon>
        <taxon>Spermatophyta</taxon>
        <taxon>Magnoliopsida</taxon>
        <taxon>Liliopsida</taxon>
        <taxon>Asparagales</taxon>
        <taxon>Orchidaceae</taxon>
        <taxon>Orchidoideae</taxon>
        <taxon>Orchideae</taxon>
        <taxon>Orchidinae</taxon>
        <taxon>Platanthera</taxon>
    </lineage>
</organism>
<feature type="region of interest" description="Disordered" evidence="1">
    <location>
        <begin position="116"/>
        <end position="183"/>
    </location>
</feature>
<dbReference type="Proteomes" id="UP001412067">
    <property type="component" value="Unassembled WGS sequence"/>
</dbReference>
<protein>
    <submittedName>
        <fullName evidence="2">Uncharacterized protein</fullName>
    </submittedName>
</protein>
<comment type="caution">
    <text evidence="2">The sequence shown here is derived from an EMBL/GenBank/DDBJ whole genome shotgun (WGS) entry which is preliminary data.</text>
</comment>
<reference evidence="2 3" key="1">
    <citation type="journal article" date="2022" name="Nat. Plants">
        <title>Genomes of leafy and leafless Platanthera orchids illuminate the evolution of mycoheterotrophy.</title>
        <authorList>
            <person name="Li M.H."/>
            <person name="Liu K.W."/>
            <person name="Li Z."/>
            <person name="Lu H.C."/>
            <person name="Ye Q.L."/>
            <person name="Zhang D."/>
            <person name="Wang J.Y."/>
            <person name="Li Y.F."/>
            <person name="Zhong Z.M."/>
            <person name="Liu X."/>
            <person name="Yu X."/>
            <person name="Liu D.K."/>
            <person name="Tu X.D."/>
            <person name="Liu B."/>
            <person name="Hao Y."/>
            <person name="Liao X.Y."/>
            <person name="Jiang Y.T."/>
            <person name="Sun W.H."/>
            <person name="Chen J."/>
            <person name="Chen Y.Q."/>
            <person name="Ai Y."/>
            <person name="Zhai J.W."/>
            <person name="Wu S.S."/>
            <person name="Zhou Z."/>
            <person name="Hsiao Y.Y."/>
            <person name="Wu W.L."/>
            <person name="Chen Y.Y."/>
            <person name="Lin Y.F."/>
            <person name="Hsu J.L."/>
            <person name="Li C.Y."/>
            <person name="Wang Z.W."/>
            <person name="Zhao X."/>
            <person name="Zhong W.Y."/>
            <person name="Ma X.K."/>
            <person name="Ma L."/>
            <person name="Huang J."/>
            <person name="Chen G.Z."/>
            <person name="Huang M.Z."/>
            <person name="Huang L."/>
            <person name="Peng D.H."/>
            <person name="Luo Y.B."/>
            <person name="Zou S.Q."/>
            <person name="Chen S.P."/>
            <person name="Lan S."/>
            <person name="Tsai W.C."/>
            <person name="Van de Peer Y."/>
            <person name="Liu Z.J."/>
        </authorList>
    </citation>
    <scope>NUCLEOTIDE SEQUENCE [LARGE SCALE GENOMIC DNA]</scope>
    <source>
        <strain evidence="2">Lor288</strain>
    </source>
</reference>
<feature type="compositionally biased region" description="Basic and acidic residues" evidence="1">
    <location>
        <begin position="154"/>
        <end position="165"/>
    </location>
</feature>
<evidence type="ECO:0000313" key="2">
    <source>
        <dbReference type="EMBL" id="KAK8960965.1"/>
    </source>
</evidence>
<keyword evidence="3" id="KW-1185">Reference proteome</keyword>
<sequence length="183" mass="21462">MNAHGLRKCIQERETMALKYGEMEKYCAKMERECMLYERDLEKIMESCDELEKDNNELRAQLQDNSSSLCAEVKALQEDKENLLINLQRAEEEVKMLYEDNRLLDEENKRLLTQLRREKKRNESGCKHSATSSSVRGKRKTILWQESAGSPLGREGDFNMEEQLREALTPLHHNSPESRILKK</sequence>
<dbReference type="PANTHER" id="PTHR35689:SF1">
    <property type="entry name" value="EARLY ENDOSOME ANTIGEN"/>
    <property type="match status" value="1"/>
</dbReference>
<accession>A0ABR2MBJ1</accession>
<dbReference type="EMBL" id="JBBWWR010000010">
    <property type="protein sequence ID" value="KAK8960965.1"/>
    <property type="molecule type" value="Genomic_DNA"/>
</dbReference>
<dbReference type="PANTHER" id="PTHR35689">
    <property type="entry name" value="EARLY ENDOSOME ANTIGEN"/>
    <property type="match status" value="1"/>
</dbReference>
<gene>
    <name evidence="2" type="ORF">KSP40_PGU014585</name>
</gene>
<evidence type="ECO:0000313" key="3">
    <source>
        <dbReference type="Proteomes" id="UP001412067"/>
    </source>
</evidence>
<evidence type="ECO:0000256" key="1">
    <source>
        <dbReference type="SAM" id="MobiDB-lite"/>
    </source>
</evidence>
<name>A0ABR2MBJ1_9ASPA</name>
<feature type="compositionally biased region" description="Basic and acidic residues" evidence="1">
    <location>
        <begin position="174"/>
        <end position="183"/>
    </location>
</feature>